<accession>A0AAD8MUP5</accession>
<sequence>MGKKKVKIGAECYSDRISRLPDELIHKILSFLDAKVVAPKLHTFTSVGIFSISFGVPELENVNLKLQGWFEYMRCEYKDKFYLRFAQMLLGLGNAKNVSFDLRSIEALSAISHFLASFPSPFYNLKRVKLPRGYKVSSMSSALRSYILGGSPRATIVTTLSQNRR</sequence>
<dbReference type="Proteomes" id="UP001237642">
    <property type="component" value="Unassembled WGS sequence"/>
</dbReference>
<dbReference type="InterPro" id="IPR001810">
    <property type="entry name" value="F-box_dom"/>
</dbReference>
<evidence type="ECO:0000259" key="1">
    <source>
        <dbReference type="Pfam" id="PF00646"/>
    </source>
</evidence>
<protein>
    <recommendedName>
        <fullName evidence="1">F-box domain-containing protein</fullName>
    </recommendedName>
</protein>
<dbReference type="EMBL" id="JAUIZM010000005">
    <property type="protein sequence ID" value="KAK1385472.1"/>
    <property type="molecule type" value="Genomic_DNA"/>
</dbReference>
<organism evidence="2 3">
    <name type="scientific">Heracleum sosnowskyi</name>
    <dbReference type="NCBI Taxonomy" id="360622"/>
    <lineage>
        <taxon>Eukaryota</taxon>
        <taxon>Viridiplantae</taxon>
        <taxon>Streptophyta</taxon>
        <taxon>Embryophyta</taxon>
        <taxon>Tracheophyta</taxon>
        <taxon>Spermatophyta</taxon>
        <taxon>Magnoliopsida</taxon>
        <taxon>eudicotyledons</taxon>
        <taxon>Gunneridae</taxon>
        <taxon>Pentapetalae</taxon>
        <taxon>asterids</taxon>
        <taxon>campanulids</taxon>
        <taxon>Apiales</taxon>
        <taxon>Apiaceae</taxon>
        <taxon>Apioideae</taxon>
        <taxon>apioid superclade</taxon>
        <taxon>Tordylieae</taxon>
        <taxon>Tordyliinae</taxon>
        <taxon>Heracleum</taxon>
    </lineage>
</organism>
<proteinExistence type="predicted"/>
<comment type="caution">
    <text evidence="2">The sequence shown here is derived from an EMBL/GenBank/DDBJ whole genome shotgun (WGS) entry which is preliminary data.</text>
</comment>
<dbReference type="Pfam" id="PF00646">
    <property type="entry name" value="F-box"/>
    <property type="match status" value="1"/>
</dbReference>
<dbReference type="InterPro" id="IPR036047">
    <property type="entry name" value="F-box-like_dom_sf"/>
</dbReference>
<evidence type="ECO:0000313" key="2">
    <source>
        <dbReference type="EMBL" id="KAK1385472.1"/>
    </source>
</evidence>
<dbReference type="AlphaFoldDB" id="A0AAD8MUP5"/>
<gene>
    <name evidence="2" type="ORF">POM88_023207</name>
</gene>
<dbReference type="SUPFAM" id="SSF81383">
    <property type="entry name" value="F-box domain"/>
    <property type="match status" value="1"/>
</dbReference>
<reference evidence="2" key="2">
    <citation type="submission" date="2023-05" db="EMBL/GenBank/DDBJ databases">
        <authorList>
            <person name="Schelkunov M.I."/>
        </authorList>
    </citation>
    <scope>NUCLEOTIDE SEQUENCE</scope>
    <source>
        <strain evidence="2">Hsosn_3</strain>
        <tissue evidence="2">Leaf</tissue>
    </source>
</reference>
<keyword evidence="3" id="KW-1185">Reference proteome</keyword>
<evidence type="ECO:0000313" key="3">
    <source>
        <dbReference type="Proteomes" id="UP001237642"/>
    </source>
</evidence>
<feature type="domain" description="F-box" evidence="1">
    <location>
        <begin position="17"/>
        <end position="35"/>
    </location>
</feature>
<reference evidence="2" key="1">
    <citation type="submission" date="2023-02" db="EMBL/GenBank/DDBJ databases">
        <title>Genome of toxic invasive species Heracleum sosnowskyi carries increased number of genes despite the absence of recent whole-genome duplications.</title>
        <authorList>
            <person name="Schelkunov M."/>
            <person name="Shtratnikova V."/>
            <person name="Makarenko M."/>
            <person name="Klepikova A."/>
            <person name="Omelchenko D."/>
            <person name="Novikova G."/>
            <person name="Obukhova E."/>
            <person name="Bogdanov V."/>
            <person name="Penin A."/>
            <person name="Logacheva M."/>
        </authorList>
    </citation>
    <scope>NUCLEOTIDE SEQUENCE</scope>
    <source>
        <strain evidence="2">Hsosn_3</strain>
        <tissue evidence="2">Leaf</tissue>
    </source>
</reference>
<name>A0AAD8MUP5_9APIA</name>